<feature type="domain" description="Septum formation-related" evidence="2">
    <location>
        <begin position="79"/>
        <end position="175"/>
    </location>
</feature>
<dbReference type="EMBL" id="BMGP01000003">
    <property type="protein sequence ID" value="GGF24574.1"/>
    <property type="molecule type" value="Genomic_DNA"/>
</dbReference>
<name>A0A917B634_9MICO</name>
<dbReference type="AlphaFoldDB" id="A0A917B634"/>
<dbReference type="RefSeq" id="WP_188677001.1">
    <property type="nucleotide sequence ID" value="NZ_BMGP01000003.1"/>
</dbReference>
<feature type="compositionally biased region" description="Low complexity" evidence="1">
    <location>
        <begin position="45"/>
        <end position="64"/>
    </location>
</feature>
<feature type="region of interest" description="Disordered" evidence="1">
    <location>
        <begin position="35"/>
        <end position="71"/>
    </location>
</feature>
<dbReference type="Pfam" id="PF13845">
    <property type="entry name" value="Septum_form"/>
    <property type="match status" value="1"/>
</dbReference>
<accession>A0A917B634</accession>
<keyword evidence="4" id="KW-1185">Reference proteome</keyword>
<dbReference type="Proteomes" id="UP000598775">
    <property type="component" value="Unassembled WGS sequence"/>
</dbReference>
<evidence type="ECO:0000259" key="2">
    <source>
        <dbReference type="Pfam" id="PF13845"/>
    </source>
</evidence>
<gene>
    <name evidence="3" type="ORF">GCM10011399_17590</name>
</gene>
<organism evidence="3 4">
    <name type="scientific">Subtercola lobariae</name>
    <dbReference type="NCBI Taxonomy" id="1588641"/>
    <lineage>
        <taxon>Bacteria</taxon>
        <taxon>Bacillati</taxon>
        <taxon>Actinomycetota</taxon>
        <taxon>Actinomycetes</taxon>
        <taxon>Micrococcales</taxon>
        <taxon>Microbacteriaceae</taxon>
        <taxon>Subtercola</taxon>
    </lineage>
</organism>
<evidence type="ECO:0000256" key="1">
    <source>
        <dbReference type="SAM" id="MobiDB-lite"/>
    </source>
</evidence>
<dbReference type="InterPro" id="IPR026004">
    <property type="entry name" value="Septum_form"/>
</dbReference>
<sequence>MTELTRLIARPILVAALLGLAVLSAEALTGCSALPSASQGPGPHSVSTAAGSSSSATGSPTPSVDPSEHSQDVFSLSVGDCVNGTSAGTVTDVPTVDCAAPHDLEVFYDFDLTGDAYPGDSAVSDQAKSGCGAQFQSFVGIAYDSSALDYTEYTPTADSWQGGDRTVSCVVGEPNGKTTGTLAGAAR</sequence>
<protein>
    <recommendedName>
        <fullName evidence="2">Septum formation-related domain-containing protein</fullName>
    </recommendedName>
</protein>
<evidence type="ECO:0000313" key="4">
    <source>
        <dbReference type="Proteomes" id="UP000598775"/>
    </source>
</evidence>
<reference evidence="3 4" key="1">
    <citation type="journal article" date="2014" name="Int. J. Syst. Evol. Microbiol.">
        <title>Complete genome sequence of Corynebacterium casei LMG S-19264T (=DSM 44701T), isolated from a smear-ripened cheese.</title>
        <authorList>
            <consortium name="US DOE Joint Genome Institute (JGI-PGF)"/>
            <person name="Walter F."/>
            <person name="Albersmeier A."/>
            <person name="Kalinowski J."/>
            <person name="Ruckert C."/>
        </authorList>
    </citation>
    <scope>NUCLEOTIDE SEQUENCE [LARGE SCALE GENOMIC DNA]</scope>
    <source>
        <strain evidence="3 4">CGMCC 1.12976</strain>
    </source>
</reference>
<proteinExistence type="predicted"/>
<evidence type="ECO:0000313" key="3">
    <source>
        <dbReference type="EMBL" id="GGF24574.1"/>
    </source>
</evidence>
<comment type="caution">
    <text evidence="3">The sequence shown here is derived from an EMBL/GenBank/DDBJ whole genome shotgun (WGS) entry which is preliminary data.</text>
</comment>